<reference evidence="2 3" key="1">
    <citation type="journal article" date="2021" name="G3 (Bethesda)">
        <title>Genomic diversity, chromosomal rearrangements, and interspecies hybridization in the ogataea polymorpha species complex.</title>
        <authorList>
            <person name="Hanson S.J."/>
            <person name="Cinneide E.O."/>
            <person name="Salzberg L.I."/>
            <person name="Wolfe K.H."/>
            <person name="McGowan J."/>
            <person name="Fitzpatrick D.A."/>
            <person name="Matlin K."/>
        </authorList>
    </citation>
    <scope>NUCLEOTIDE SEQUENCE [LARGE SCALE GENOMIC DNA]</scope>
    <source>
        <strain evidence="2">81-436-3</strain>
    </source>
</reference>
<comment type="cofactor">
    <cofactor evidence="1">
        <name>Zn(2+)</name>
        <dbReference type="ChEBI" id="CHEBI:29105"/>
    </cofactor>
</comment>
<dbReference type="SUPFAM" id="SSF51556">
    <property type="entry name" value="Metallo-dependent hydrolases"/>
    <property type="match status" value="1"/>
</dbReference>
<evidence type="ECO:0000256" key="1">
    <source>
        <dbReference type="RuleBase" id="RU341113"/>
    </source>
</evidence>
<sequence>MPDAYALDRLVWSKVFRKYPTQAYVRIQKSILKYIHLSLGDLSSVSQSLPLWRCQNAETDMAVVQRDLICAYRSHTPQRSFPAAKTPTMQTKSPHDFSSSNMLSEDEARQLYRESIHIDSLNISNWGPEIFHAWRNGGITVVSCTCGLWEDFKGTIANIVQWKKWYEEYSDLIMEVTSIEDIYTAKKLNKTGVILNFQNTSGIEDQLDYLRVFRDLNVRQMQLTYNTQNYSGAGYTELRDSGLTGFGREVVDQMADLGIVCDLSHVGHQTTMDTIEYARKPPCFSHVLPSGMKKSGRNKTDEEILALGAKGGMVAASNFGPHMKKGNESTIDDYVEVLEYFIGLVGEDLVGIGSDASEGHARPSPFLEWCNRDKGYARKMTEWGAAPVVKPLGKLADREELAVAMARRGWSAERMRKVLGLNWLNYYQRIWEN</sequence>
<gene>
    <name evidence="2" type="ORF">KL946_004575</name>
</gene>
<organism evidence="2 3">
    <name type="scientific">Ogataea haglerorum</name>
    <dbReference type="NCBI Taxonomy" id="1937702"/>
    <lineage>
        <taxon>Eukaryota</taxon>
        <taxon>Fungi</taxon>
        <taxon>Dikarya</taxon>
        <taxon>Ascomycota</taxon>
        <taxon>Saccharomycotina</taxon>
        <taxon>Pichiomycetes</taxon>
        <taxon>Pichiales</taxon>
        <taxon>Pichiaceae</taxon>
        <taxon>Ogataea</taxon>
    </lineage>
</organism>
<dbReference type="Proteomes" id="UP000697297">
    <property type="component" value="Unassembled WGS sequence"/>
</dbReference>
<accession>A0ABQ7RB49</accession>
<dbReference type="PROSITE" id="PS51365">
    <property type="entry name" value="RENAL_DIPEPTIDASE_2"/>
    <property type="match status" value="1"/>
</dbReference>
<keyword evidence="1" id="KW-0862">Zinc</keyword>
<name>A0ABQ7RB49_9ASCO</name>
<comment type="caution">
    <text evidence="2">The sequence shown here is derived from an EMBL/GenBank/DDBJ whole genome shotgun (WGS) entry which is preliminary data.</text>
</comment>
<keyword evidence="1" id="KW-0645">Protease</keyword>
<proteinExistence type="inferred from homology"/>
<dbReference type="EC" id="3.4.13.19" evidence="1"/>
<dbReference type="Pfam" id="PF01244">
    <property type="entry name" value="Peptidase_M19"/>
    <property type="match status" value="1"/>
</dbReference>
<evidence type="ECO:0000313" key="2">
    <source>
        <dbReference type="EMBL" id="KAG7762459.1"/>
    </source>
</evidence>
<dbReference type="PANTHER" id="PTHR10443:SF12">
    <property type="entry name" value="DIPEPTIDASE"/>
    <property type="match status" value="1"/>
</dbReference>
<keyword evidence="1" id="KW-0378">Hydrolase</keyword>
<evidence type="ECO:0000313" key="3">
    <source>
        <dbReference type="Proteomes" id="UP000697297"/>
    </source>
</evidence>
<keyword evidence="1" id="KW-0224">Dipeptidase</keyword>
<keyword evidence="3" id="KW-1185">Reference proteome</keyword>
<comment type="similarity">
    <text evidence="1">Belongs to the metallo-dependent hydrolases superfamily. Peptidase M19 family.</text>
</comment>
<protein>
    <recommendedName>
        <fullName evidence="1">Dipeptidase</fullName>
        <ecNumber evidence="1">3.4.13.19</ecNumber>
    </recommendedName>
</protein>
<comment type="catalytic activity">
    <reaction evidence="1">
        <text>an L-aminoacyl-L-amino acid + H2O = 2 an L-alpha-amino acid</text>
        <dbReference type="Rhea" id="RHEA:48940"/>
        <dbReference type="ChEBI" id="CHEBI:15377"/>
        <dbReference type="ChEBI" id="CHEBI:59869"/>
        <dbReference type="ChEBI" id="CHEBI:77460"/>
        <dbReference type="EC" id="3.4.13.19"/>
    </reaction>
</comment>
<keyword evidence="1" id="KW-0482">Metalloprotease</keyword>
<dbReference type="PANTHER" id="PTHR10443">
    <property type="entry name" value="MICROSOMAL DIPEPTIDASE"/>
    <property type="match status" value="1"/>
</dbReference>
<keyword evidence="1" id="KW-0479">Metal-binding</keyword>
<dbReference type="EMBL" id="JAHLUN010000014">
    <property type="protein sequence ID" value="KAG7762459.1"/>
    <property type="molecule type" value="Genomic_DNA"/>
</dbReference>
<dbReference type="InterPro" id="IPR008257">
    <property type="entry name" value="Pept_M19"/>
</dbReference>
<dbReference type="InterPro" id="IPR032466">
    <property type="entry name" value="Metal_Hydrolase"/>
</dbReference>
<dbReference type="Gene3D" id="3.20.20.140">
    <property type="entry name" value="Metal-dependent hydrolases"/>
    <property type="match status" value="1"/>
</dbReference>